<name>A0AAN9EMG8_CROPI</name>
<dbReference type="InterPro" id="IPR002110">
    <property type="entry name" value="Ankyrin_rpt"/>
</dbReference>
<evidence type="ECO:0000313" key="6">
    <source>
        <dbReference type="EMBL" id="KAK7257445.1"/>
    </source>
</evidence>
<dbReference type="AlphaFoldDB" id="A0AAN9EMG8"/>
<evidence type="ECO:0000256" key="3">
    <source>
        <dbReference type="ARBA" id="ARBA00023043"/>
    </source>
</evidence>
<feature type="transmembrane region" description="Helical" evidence="5">
    <location>
        <begin position="493"/>
        <end position="511"/>
    </location>
</feature>
<gene>
    <name evidence="6" type="ORF">RIF29_31434</name>
</gene>
<dbReference type="EMBL" id="JAYWIO010000006">
    <property type="protein sequence ID" value="KAK7257445.1"/>
    <property type="molecule type" value="Genomic_DNA"/>
</dbReference>
<feature type="repeat" description="ANK" evidence="4">
    <location>
        <begin position="198"/>
        <end position="220"/>
    </location>
</feature>
<dbReference type="Gene3D" id="1.25.40.20">
    <property type="entry name" value="Ankyrin repeat-containing domain"/>
    <property type="match status" value="2"/>
</dbReference>
<dbReference type="SUPFAM" id="SSF48403">
    <property type="entry name" value="Ankyrin repeat"/>
    <property type="match status" value="2"/>
</dbReference>
<dbReference type="Proteomes" id="UP001372338">
    <property type="component" value="Unassembled WGS sequence"/>
</dbReference>
<protein>
    <recommendedName>
        <fullName evidence="8">Ankyrin repeat protein</fullName>
    </recommendedName>
</protein>
<evidence type="ECO:0008006" key="8">
    <source>
        <dbReference type="Google" id="ProtNLM"/>
    </source>
</evidence>
<dbReference type="SMART" id="SM00248">
    <property type="entry name" value="ANK"/>
    <property type="match status" value="9"/>
</dbReference>
<dbReference type="PANTHER" id="PTHR24186:SF46">
    <property type="entry name" value="PROTEIN ACCELERATED CELL DEATH 6-LIKE"/>
    <property type="match status" value="1"/>
</dbReference>
<dbReference type="PROSITE" id="PS50088">
    <property type="entry name" value="ANK_REPEAT"/>
    <property type="match status" value="6"/>
</dbReference>
<sequence>MDHLQSPAESNDQEWKQRCNERMEKLKIARFPTQDASSQQEEQEQEKLREEKHIMNFELYEAVENGNEDRFVDVLEQVFADTELTLFAIFDQVTPSGDSLLHVAADLGRERIAELIAYHFPGLLFGTNIRGDTALHVAARSKNCNIIKIILSQVEGLTKLTNANGDTPLHAAVCSRNLAGIIELLLADSQVVHYLNNSGKSPLYLAVTIGDVDILDLLLQTPFPSNKPLPQSHGNSPLHAAILERNSDMLKEILKRKPELIYLRDENGGTSLHYAAYIGYIEGVRILLNVSTLTALERNSKGDLPIHIACKRGHVIVVEELLQQEWPNPRIFLNYEGQNILHVAAKDGKTNVIKYLLRNKKIDWITLNEKDNNGDTPLHLASKNLFVGVMNEITQDKRIDVNLLNNEGLSANDVVWKHSKFPSTIQEYLALAILSYAGVPRINKATSTLCHHQDDGLKDRIDTRMLMAILIATVAFLVASNFFWLVNVITITGSLFLVLIALLYILLVSPLKVRHPQILHVASLFIEILILFVESSDKVMTKDHQNSDTKQVDKGKQKQN</sequence>
<feature type="transmembrane region" description="Helical" evidence="5">
    <location>
        <begin position="517"/>
        <end position="533"/>
    </location>
</feature>
<keyword evidence="5" id="KW-0812">Transmembrane</keyword>
<feature type="transmembrane region" description="Helical" evidence="5">
    <location>
        <begin position="465"/>
        <end position="486"/>
    </location>
</feature>
<evidence type="ECO:0000256" key="4">
    <source>
        <dbReference type="PROSITE-ProRule" id="PRU00023"/>
    </source>
</evidence>
<dbReference type="GO" id="GO:0005886">
    <property type="term" value="C:plasma membrane"/>
    <property type="evidence" value="ECO:0007669"/>
    <property type="project" value="UniProtKB-SubCell"/>
</dbReference>
<comment type="subcellular location">
    <subcellularLocation>
        <location evidence="1">Cell membrane</location>
        <topology evidence="1">Peripheral membrane protein</topology>
        <orientation evidence="1">Cytoplasmic side</orientation>
    </subcellularLocation>
</comment>
<keyword evidence="3 4" id="KW-0040">ANK repeat</keyword>
<feature type="repeat" description="ANK" evidence="4">
    <location>
        <begin position="130"/>
        <end position="152"/>
    </location>
</feature>
<comment type="caution">
    <text evidence="6">The sequence shown here is derived from an EMBL/GenBank/DDBJ whole genome shotgun (WGS) entry which is preliminary data.</text>
</comment>
<dbReference type="PROSITE" id="PS50297">
    <property type="entry name" value="ANK_REP_REGION"/>
    <property type="match status" value="6"/>
</dbReference>
<feature type="repeat" description="ANK" evidence="4">
    <location>
        <begin position="164"/>
        <end position="197"/>
    </location>
</feature>
<keyword evidence="5" id="KW-1133">Transmembrane helix</keyword>
<keyword evidence="7" id="KW-1185">Reference proteome</keyword>
<dbReference type="PANTHER" id="PTHR24186">
    <property type="entry name" value="PROTEIN PHOSPHATASE 1 REGULATORY SUBUNIT"/>
    <property type="match status" value="1"/>
</dbReference>
<feature type="repeat" description="ANK" evidence="4">
    <location>
        <begin position="336"/>
        <end position="359"/>
    </location>
</feature>
<evidence type="ECO:0000256" key="1">
    <source>
        <dbReference type="ARBA" id="ARBA00004413"/>
    </source>
</evidence>
<evidence type="ECO:0000313" key="7">
    <source>
        <dbReference type="Proteomes" id="UP001372338"/>
    </source>
</evidence>
<dbReference type="Pfam" id="PF12796">
    <property type="entry name" value="Ank_2"/>
    <property type="match status" value="4"/>
</dbReference>
<keyword evidence="5" id="KW-0472">Membrane</keyword>
<dbReference type="InterPro" id="IPR036770">
    <property type="entry name" value="Ankyrin_rpt-contain_sf"/>
</dbReference>
<feature type="repeat" description="ANK" evidence="4">
    <location>
        <begin position="301"/>
        <end position="323"/>
    </location>
</feature>
<evidence type="ECO:0000256" key="2">
    <source>
        <dbReference type="ARBA" id="ARBA00022737"/>
    </source>
</evidence>
<evidence type="ECO:0000256" key="5">
    <source>
        <dbReference type="SAM" id="Phobius"/>
    </source>
</evidence>
<keyword evidence="2" id="KW-0677">Repeat</keyword>
<accession>A0AAN9EMG8</accession>
<organism evidence="6 7">
    <name type="scientific">Crotalaria pallida</name>
    <name type="common">Smooth rattlebox</name>
    <name type="synonym">Crotalaria striata</name>
    <dbReference type="NCBI Taxonomy" id="3830"/>
    <lineage>
        <taxon>Eukaryota</taxon>
        <taxon>Viridiplantae</taxon>
        <taxon>Streptophyta</taxon>
        <taxon>Embryophyta</taxon>
        <taxon>Tracheophyta</taxon>
        <taxon>Spermatophyta</taxon>
        <taxon>Magnoliopsida</taxon>
        <taxon>eudicotyledons</taxon>
        <taxon>Gunneridae</taxon>
        <taxon>Pentapetalae</taxon>
        <taxon>rosids</taxon>
        <taxon>fabids</taxon>
        <taxon>Fabales</taxon>
        <taxon>Fabaceae</taxon>
        <taxon>Papilionoideae</taxon>
        <taxon>50 kb inversion clade</taxon>
        <taxon>genistoids sensu lato</taxon>
        <taxon>core genistoids</taxon>
        <taxon>Crotalarieae</taxon>
        <taxon>Crotalaria</taxon>
    </lineage>
</organism>
<reference evidence="6 7" key="1">
    <citation type="submission" date="2024-01" db="EMBL/GenBank/DDBJ databases">
        <title>The genomes of 5 underutilized Papilionoideae crops provide insights into root nodulation and disease resistanc.</title>
        <authorList>
            <person name="Yuan L."/>
        </authorList>
    </citation>
    <scope>NUCLEOTIDE SEQUENCE [LARGE SCALE GENOMIC DNA]</scope>
    <source>
        <strain evidence="6">ZHUSHIDOU_FW_LH</strain>
        <tissue evidence="6">Leaf</tissue>
    </source>
</reference>
<feature type="repeat" description="ANK" evidence="4">
    <location>
        <begin position="267"/>
        <end position="289"/>
    </location>
</feature>
<proteinExistence type="predicted"/>